<dbReference type="EMBL" id="MN740976">
    <property type="protein sequence ID" value="QHU20923.1"/>
    <property type="molecule type" value="Genomic_DNA"/>
</dbReference>
<dbReference type="AlphaFoldDB" id="A0A6C0KUJ1"/>
<evidence type="ECO:0000313" key="1">
    <source>
        <dbReference type="EMBL" id="QHU20923.1"/>
    </source>
</evidence>
<sequence length="67" mass="7759">MDSIETIDAIFEDLYNNLNIYTKSKHNNKLKEELNRVKLCILEIAGSNCIDSDKIIKAIQTREMTLE</sequence>
<name>A0A6C0KUJ1_9ZZZZ</name>
<accession>A0A6C0KUJ1</accession>
<proteinExistence type="predicted"/>
<reference evidence="1" key="1">
    <citation type="journal article" date="2020" name="Nature">
        <title>Giant virus diversity and host interactions through global metagenomics.</title>
        <authorList>
            <person name="Schulz F."/>
            <person name="Roux S."/>
            <person name="Paez-Espino D."/>
            <person name="Jungbluth S."/>
            <person name="Walsh D.A."/>
            <person name="Denef V.J."/>
            <person name="McMahon K.D."/>
            <person name="Konstantinidis K.T."/>
            <person name="Eloe-Fadrosh E.A."/>
            <person name="Kyrpides N.C."/>
            <person name="Woyke T."/>
        </authorList>
    </citation>
    <scope>NUCLEOTIDE SEQUENCE</scope>
    <source>
        <strain evidence="1">GVMAG-S-3300013094-100</strain>
    </source>
</reference>
<protein>
    <submittedName>
        <fullName evidence="1">Uncharacterized protein</fullName>
    </submittedName>
</protein>
<organism evidence="1">
    <name type="scientific">viral metagenome</name>
    <dbReference type="NCBI Taxonomy" id="1070528"/>
    <lineage>
        <taxon>unclassified sequences</taxon>
        <taxon>metagenomes</taxon>
        <taxon>organismal metagenomes</taxon>
    </lineage>
</organism>